<keyword evidence="9" id="KW-1185">Reference proteome</keyword>
<dbReference type="PANTHER" id="PTHR23023">
    <property type="entry name" value="DIMETHYLANILINE MONOOXYGENASE"/>
    <property type="match status" value="1"/>
</dbReference>
<evidence type="ECO:0000256" key="7">
    <source>
        <dbReference type="SAM" id="MobiDB-lite"/>
    </source>
</evidence>
<dbReference type="InterPro" id="IPR000960">
    <property type="entry name" value="Flavin_mOase"/>
</dbReference>
<evidence type="ECO:0000256" key="6">
    <source>
        <dbReference type="RuleBase" id="RU361177"/>
    </source>
</evidence>
<keyword evidence="6" id="KW-0503">Monooxygenase</keyword>
<dbReference type="InterPro" id="IPR020946">
    <property type="entry name" value="Flavin_mOase-like"/>
</dbReference>
<evidence type="ECO:0000256" key="1">
    <source>
        <dbReference type="ARBA" id="ARBA00009183"/>
    </source>
</evidence>
<feature type="region of interest" description="Disordered" evidence="7">
    <location>
        <begin position="190"/>
        <end position="243"/>
    </location>
</feature>
<keyword evidence="2 6" id="KW-0285">Flavoprotein</keyword>
<dbReference type="InterPro" id="IPR036188">
    <property type="entry name" value="FAD/NAD-bd_sf"/>
</dbReference>
<reference evidence="8 9" key="1">
    <citation type="journal article" date="2024" name="Nat. Commun.">
        <title>Phylogenomics reveals the evolutionary origins of lichenization in chlorophyte algae.</title>
        <authorList>
            <person name="Puginier C."/>
            <person name="Libourel C."/>
            <person name="Otte J."/>
            <person name="Skaloud P."/>
            <person name="Haon M."/>
            <person name="Grisel S."/>
            <person name="Petersen M."/>
            <person name="Berrin J.G."/>
            <person name="Delaux P.M."/>
            <person name="Dal Grande F."/>
            <person name="Keller J."/>
        </authorList>
    </citation>
    <scope>NUCLEOTIDE SEQUENCE [LARGE SCALE GENOMIC DNA]</scope>
    <source>
        <strain evidence="8 9">SAG 216-7</strain>
    </source>
</reference>
<name>A0ABR2YP83_9CHLO</name>
<accession>A0ABR2YP83</accession>
<dbReference type="SUPFAM" id="SSF51905">
    <property type="entry name" value="FAD/NAD(P)-binding domain"/>
    <property type="match status" value="2"/>
</dbReference>
<evidence type="ECO:0000256" key="2">
    <source>
        <dbReference type="ARBA" id="ARBA00022630"/>
    </source>
</evidence>
<evidence type="ECO:0000256" key="4">
    <source>
        <dbReference type="ARBA" id="ARBA00022857"/>
    </source>
</evidence>
<gene>
    <name evidence="8" type="ORF">WJX75_003644</name>
</gene>
<comment type="cofactor">
    <cofactor evidence="6">
        <name>FAD</name>
        <dbReference type="ChEBI" id="CHEBI:57692"/>
    </cofactor>
</comment>
<proteinExistence type="inferred from homology"/>
<evidence type="ECO:0000256" key="3">
    <source>
        <dbReference type="ARBA" id="ARBA00022827"/>
    </source>
</evidence>
<comment type="caution">
    <text evidence="8">The sequence shown here is derived from an EMBL/GenBank/DDBJ whole genome shotgun (WGS) entry which is preliminary data.</text>
</comment>
<keyword evidence="3 6" id="KW-0274">FAD</keyword>
<organism evidence="8 9">
    <name type="scientific">Coccomyxa subellipsoidea</name>
    <dbReference type="NCBI Taxonomy" id="248742"/>
    <lineage>
        <taxon>Eukaryota</taxon>
        <taxon>Viridiplantae</taxon>
        <taxon>Chlorophyta</taxon>
        <taxon>core chlorophytes</taxon>
        <taxon>Trebouxiophyceae</taxon>
        <taxon>Trebouxiophyceae incertae sedis</taxon>
        <taxon>Coccomyxaceae</taxon>
        <taxon>Coccomyxa</taxon>
    </lineage>
</organism>
<dbReference type="Gene3D" id="3.50.50.60">
    <property type="entry name" value="FAD/NAD(P)-binding domain"/>
    <property type="match status" value="3"/>
</dbReference>
<protein>
    <recommendedName>
        <fullName evidence="6">Flavin-containing monooxygenase</fullName>
        <ecNumber evidence="6">1.-.-.-</ecNumber>
    </recommendedName>
</protein>
<dbReference type="EC" id="1.-.-.-" evidence="6"/>
<dbReference type="Pfam" id="PF00743">
    <property type="entry name" value="FMO-like"/>
    <property type="match status" value="3"/>
</dbReference>
<keyword evidence="4" id="KW-0521">NADP</keyword>
<dbReference type="InterPro" id="IPR050346">
    <property type="entry name" value="FMO-like"/>
</dbReference>
<dbReference type="Proteomes" id="UP001491310">
    <property type="component" value="Unassembled WGS sequence"/>
</dbReference>
<sequence length="583" mass="63688">MHIAARRSPTFLLSKVLASKSPYIVCQTYVTCGAHKHFTKAAATMNGKDERTNSLRVAVIGAGAAGLVTARELIREGHRTTIFEQGSRLGGVWVYTDKVEESHGQPGGEIVAEERVHSSMYAGLRTNLPREVMSYTDFPFTRSWGDTRRFCGHAEVEAYLEAFAAAFDLEKHIRFNTSVLRVSHCERGGHPGARFGADSARQNGHLDNGNASRSAPGAAMEGHSMSNLPNGGEVAGENGTIDSEELPWPRWQVTTVPNEEQGSVSTSGGEVFDAVVVCNGHYSDPRRPEIPGMGEFPGRLLHSHSYRQNTPFAGMTVVVIGASASGEDISREIALVADKVYLCARSWQNPAWAAETAEPFGTRRNIWRRGVPSHLHPDGGVTFEGGGRVDAVDVVMLATGYRYSFPFLADARIGGAEIITVDDNRVSPLYQHIFPPSAAPTLSFVGLPWKVVPFAQYELQAKWIARVLSGRVSLPTQRHMLADISAFYAALEKQGVPKRHTHLLGDKQWEYNDWLAAACGPDVTPLPQWRPKMYKVAGDTKRACPETYRDVWPESELVAEAAAEACRLGSPVQIQNLVDIAAA</sequence>
<evidence type="ECO:0000313" key="9">
    <source>
        <dbReference type="Proteomes" id="UP001491310"/>
    </source>
</evidence>
<evidence type="ECO:0000313" key="8">
    <source>
        <dbReference type="EMBL" id="KAK9908844.1"/>
    </source>
</evidence>
<evidence type="ECO:0000256" key="5">
    <source>
        <dbReference type="ARBA" id="ARBA00023002"/>
    </source>
</evidence>
<comment type="similarity">
    <text evidence="1 6">Belongs to the FMO family.</text>
</comment>
<keyword evidence="5 6" id="KW-0560">Oxidoreductase</keyword>
<dbReference type="PRINTS" id="PR00370">
    <property type="entry name" value="FMOXYGENASE"/>
</dbReference>
<dbReference type="EMBL" id="JALJOT010000007">
    <property type="protein sequence ID" value="KAK9908844.1"/>
    <property type="molecule type" value="Genomic_DNA"/>
</dbReference>